<gene>
    <name evidence="12" type="primary">LOC113398506</name>
</gene>
<dbReference type="InterPro" id="IPR043504">
    <property type="entry name" value="Peptidase_S1_PA_chymotrypsin"/>
</dbReference>
<dbReference type="InterPro" id="IPR001254">
    <property type="entry name" value="Trypsin_dom"/>
</dbReference>
<dbReference type="PROSITE" id="PS00134">
    <property type="entry name" value="TRYPSIN_HIS"/>
    <property type="match status" value="1"/>
</dbReference>
<dbReference type="GO" id="GO:0005615">
    <property type="term" value="C:extracellular space"/>
    <property type="evidence" value="ECO:0007669"/>
    <property type="project" value="TreeGrafter"/>
</dbReference>
<dbReference type="CDD" id="cd00190">
    <property type="entry name" value="Tryp_SPc"/>
    <property type="match status" value="1"/>
</dbReference>
<keyword evidence="2" id="KW-0964">Secreted</keyword>
<evidence type="ECO:0000313" key="11">
    <source>
        <dbReference type="Proteomes" id="UP001652626"/>
    </source>
</evidence>
<protein>
    <submittedName>
        <fullName evidence="12">Trypsin-7-like</fullName>
    </submittedName>
</protein>
<keyword evidence="6" id="KW-1015">Disulfide bond</keyword>
<dbReference type="InterPro" id="IPR033116">
    <property type="entry name" value="TRYPSIN_SER"/>
</dbReference>
<dbReference type="PROSITE" id="PS00135">
    <property type="entry name" value="TRYPSIN_SER"/>
    <property type="match status" value="1"/>
</dbReference>
<evidence type="ECO:0000256" key="4">
    <source>
        <dbReference type="ARBA" id="ARBA00022801"/>
    </source>
</evidence>
<evidence type="ECO:0000256" key="6">
    <source>
        <dbReference type="ARBA" id="ARBA00023157"/>
    </source>
</evidence>
<dbReference type="RefSeq" id="XP_026493051.1">
    <property type="nucleotide sequence ID" value="XM_026637266.2"/>
</dbReference>
<feature type="domain" description="Peptidase S1" evidence="10">
    <location>
        <begin position="83"/>
        <end position="304"/>
    </location>
</feature>
<dbReference type="InterPro" id="IPR018114">
    <property type="entry name" value="TRYPSIN_HIS"/>
</dbReference>
<keyword evidence="9" id="KW-0732">Signal</keyword>
<dbReference type="AlphaFoldDB" id="A0A8B8IA05"/>
<keyword evidence="5 8" id="KW-0720">Serine protease</keyword>
<evidence type="ECO:0000256" key="9">
    <source>
        <dbReference type="SAM" id="SignalP"/>
    </source>
</evidence>
<reference evidence="12" key="1">
    <citation type="submission" date="2025-08" db="UniProtKB">
        <authorList>
            <consortium name="RefSeq"/>
        </authorList>
    </citation>
    <scope>IDENTIFICATION</scope>
    <source>
        <tissue evidence="12">Whole body</tissue>
    </source>
</reference>
<keyword evidence="4 8" id="KW-0378">Hydrolase</keyword>
<dbReference type="OrthoDB" id="10059102at2759"/>
<dbReference type="SUPFAM" id="SSF50494">
    <property type="entry name" value="Trypsin-like serine proteases"/>
    <property type="match status" value="1"/>
</dbReference>
<evidence type="ECO:0000256" key="2">
    <source>
        <dbReference type="ARBA" id="ARBA00022525"/>
    </source>
</evidence>
<organism evidence="11 12">
    <name type="scientific">Vanessa tameamea</name>
    <name type="common">Kamehameha butterfly</name>
    <dbReference type="NCBI Taxonomy" id="334116"/>
    <lineage>
        <taxon>Eukaryota</taxon>
        <taxon>Metazoa</taxon>
        <taxon>Ecdysozoa</taxon>
        <taxon>Arthropoda</taxon>
        <taxon>Hexapoda</taxon>
        <taxon>Insecta</taxon>
        <taxon>Pterygota</taxon>
        <taxon>Neoptera</taxon>
        <taxon>Endopterygota</taxon>
        <taxon>Lepidoptera</taxon>
        <taxon>Glossata</taxon>
        <taxon>Ditrysia</taxon>
        <taxon>Papilionoidea</taxon>
        <taxon>Nymphalidae</taxon>
        <taxon>Nymphalinae</taxon>
        <taxon>Vanessa</taxon>
    </lineage>
</organism>
<accession>A0A8B8IA05</accession>
<proteinExistence type="inferred from homology"/>
<keyword evidence="11" id="KW-1185">Reference proteome</keyword>
<dbReference type="InterPro" id="IPR050127">
    <property type="entry name" value="Serine_Proteases_S1"/>
</dbReference>
<dbReference type="InterPro" id="IPR009003">
    <property type="entry name" value="Peptidase_S1_PA"/>
</dbReference>
<feature type="chain" id="PRO_5034474022" evidence="9">
    <location>
        <begin position="27"/>
        <end position="307"/>
    </location>
</feature>
<evidence type="ECO:0000256" key="7">
    <source>
        <dbReference type="ARBA" id="ARBA00024195"/>
    </source>
</evidence>
<dbReference type="GO" id="GO:0006508">
    <property type="term" value="P:proteolysis"/>
    <property type="evidence" value="ECO:0007669"/>
    <property type="project" value="UniProtKB-KW"/>
</dbReference>
<dbReference type="FunFam" id="2.40.10.10:FF:000002">
    <property type="entry name" value="Transmembrane protease serine"/>
    <property type="match status" value="1"/>
</dbReference>
<dbReference type="GeneID" id="113398506"/>
<evidence type="ECO:0000256" key="3">
    <source>
        <dbReference type="ARBA" id="ARBA00022670"/>
    </source>
</evidence>
<feature type="signal peptide" evidence="9">
    <location>
        <begin position="1"/>
        <end position="26"/>
    </location>
</feature>
<dbReference type="Pfam" id="PF00089">
    <property type="entry name" value="Trypsin"/>
    <property type="match status" value="1"/>
</dbReference>
<dbReference type="InterPro" id="IPR001314">
    <property type="entry name" value="Peptidase_S1A"/>
</dbReference>
<dbReference type="PRINTS" id="PR00722">
    <property type="entry name" value="CHYMOTRYPSIN"/>
</dbReference>
<evidence type="ECO:0000313" key="12">
    <source>
        <dbReference type="RefSeq" id="XP_026493051.1"/>
    </source>
</evidence>
<comment type="similarity">
    <text evidence="7">Belongs to the peptidase S1 family. CLIP subfamily.</text>
</comment>
<evidence type="ECO:0000256" key="1">
    <source>
        <dbReference type="ARBA" id="ARBA00004613"/>
    </source>
</evidence>
<dbReference type="PROSITE" id="PS50240">
    <property type="entry name" value="TRYPSIN_DOM"/>
    <property type="match status" value="1"/>
</dbReference>
<dbReference type="Gene3D" id="2.40.10.10">
    <property type="entry name" value="Trypsin-like serine proteases"/>
    <property type="match status" value="2"/>
</dbReference>
<dbReference type="PANTHER" id="PTHR24264:SF65">
    <property type="entry name" value="SRCR DOMAIN-CONTAINING PROTEIN"/>
    <property type="match status" value="1"/>
</dbReference>
<comment type="subcellular location">
    <subcellularLocation>
        <location evidence="1">Secreted</location>
    </subcellularLocation>
</comment>
<evidence type="ECO:0000256" key="5">
    <source>
        <dbReference type="ARBA" id="ARBA00022825"/>
    </source>
</evidence>
<dbReference type="GO" id="GO:0004252">
    <property type="term" value="F:serine-type endopeptidase activity"/>
    <property type="evidence" value="ECO:0007669"/>
    <property type="project" value="InterPro"/>
</dbReference>
<dbReference type="PANTHER" id="PTHR24264">
    <property type="entry name" value="TRYPSIN-RELATED"/>
    <property type="match status" value="1"/>
</dbReference>
<dbReference type="Proteomes" id="UP001652626">
    <property type="component" value="Chromosome 26"/>
</dbReference>
<evidence type="ECO:0000259" key="10">
    <source>
        <dbReference type="PROSITE" id="PS50240"/>
    </source>
</evidence>
<evidence type="ECO:0000256" key="8">
    <source>
        <dbReference type="RuleBase" id="RU363034"/>
    </source>
</evidence>
<sequence length="307" mass="33960">MSARRTVMCRRFVLAVLLSMFLLSAAENETVYSGLLTPGCAQHYHRIYVTKEVPARKYMYHHEVLAGQQGDSDLKTIDIRWRIVGGVKIPIQDAPYQVLHGKYCGAALIAPEWVITAAHCNSKETHVYAGSTHRSHTIGYLICAHFIHPLWNVTNRQHSHDYDYQLVLLETPIPVSSVARPIAIGNVGDIIPGTMVSISGWGHLAFKKSKMQDLLQRIFVPIIATEDCKTIPHESYTFMTTRMFCAGDLDGFKDSCQGDSGGPVVVNGKLIGLVSFGIGCATPNKPGVYANVPYARPWIRKITGLPL</sequence>
<keyword evidence="3 8" id="KW-0645">Protease</keyword>
<dbReference type="SMART" id="SM00020">
    <property type="entry name" value="Tryp_SPc"/>
    <property type="match status" value="1"/>
</dbReference>
<dbReference type="OMA" id="ICAHFIH"/>
<name>A0A8B8IA05_VANTA</name>